<dbReference type="GO" id="GO:0006808">
    <property type="term" value="P:regulation of nitrogen utilization"/>
    <property type="evidence" value="ECO:0007669"/>
    <property type="project" value="TreeGrafter"/>
</dbReference>
<feature type="domain" description="Nitrogen regulatory protein areA GATA-like" evidence="2">
    <location>
        <begin position="152"/>
        <end position="179"/>
    </location>
</feature>
<dbReference type="AlphaFoldDB" id="A0A2P4ZN27"/>
<dbReference type="GO" id="GO:0005737">
    <property type="term" value="C:cytoplasm"/>
    <property type="evidence" value="ECO:0007669"/>
    <property type="project" value="TreeGrafter"/>
</dbReference>
<feature type="compositionally biased region" description="Basic and acidic residues" evidence="1">
    <location>
        <begin position="455"/>
        <end position="464"/>
    </location>
</feature>
<dbReference type="InterPro" id="IPR013860">
    <property type="entry name" value="AreA_GATA"/>
</dbReference>
<feature type="region of interest" description="Disordered" evidence="1">
    <location>
        <begin position="495"/>
        <end position="528"/>
    </location>
</feature>
<gene>
    <name evidence="4" type="ORF">TGAM01_v205587</name>
</gene>
<dbReference type="GO" id="GO:0000122">
    <property type="term" value="P:negative regulation of transcription by RNA polymerase II"/>
    <property type="evidence" value="ECO:0007669"/>
    <property type="project" value="TreeGrafter"/>
</dbReference>
<proteinExistence type="predicted"/>
<evidence type="ECO:0000259" key="3">
    <source>
        <dbReference type="Pfam" id="PF11702"/>
    </source>
</evidence>
<feature type="compositionally biased region" description="Polar residues" evidence="1">
    <location>
        <begin position="401"/>
        <end position="417"/>
    </location>
</feature>
<dbReference type="Pfam" id="PF08550">
    <property type="entry name" value="GATA_AreA"/>
    <property type="match status" value="1"/>
</dbReference>
<evidence type="ECO:0000313" key="5">
    <source>
        <dbReference type="Proteomes" id="UP000054821"/>
    </source>
</evidence>
<feature type="domain" description="DUF3295" evidence="3">
    <location>
        <begin position="207"/>
        <end position="307"/>
    </location>
</feature>
<comment type="caution">
    <text evidence="4">The sequence shown here is derived from an EMBL/GenBank/DDBJ whole genome shotgun (WGS) entry which is preliminary data.</text>
</comment>
<dbReference type="InterPro" id="IPR021711">
    <property type="entry name" value="DUF3295"/>
</dbReference>
<feature type="compositionally biased region" description="Polar residues" evidence="1">
    <location>
        <begin position="496"/>
        <end position="509"/>
    </location>
</feature>
<dbReference type="RefSeq" id="XP_018664023.2">
    <property type="nucleotide sequence ID" value="XM_018802906.2"/>
</dbReference>
<feature type="compositionally biased region" description="Acidic residues" evidence="1">
    <location>
        <begin position="424"/>
        <end position="454"/>
    </location>
</feature>
<keyword evidence="5" id="KW-1185">Reference proteome</keyword>
<dbReference type="Pfam" id="PF11702">
    <property type="entry name" value="DUF3295"/>
    <property type="match status" value="2"/>
</dbReference>
<dbReference type="PANTHER" id="PTHR28014:SF1">
    <property type="entry name" value="NEGATIVE REGULATOR OF RAS-CAMP PATHWAY"/>
    <property type="match status" value="1"/>
</dbReference>
<dbReference type="PANTHER" id="PTHR28014">
    <property type="entry name" value="NEGATIVE REGULATOR OF RAS-CAMP PATHWAY"/>
    <property type="match status" value="1"/>
</dbReference>
<dbReference type="InterPro" id="IPR053043">
    <property type="entry name" value="Ras-cAMP_regulatory"/>
</dbReference>
<accession>A0A2P4ZN27</accession>
<dbReference type="Proteomes" id="UP000054821">
    <property type="component" value="Unassembled WGS sequence"/>
</dbReference>
<protein>
    <submittedName>
        <fullName evidence="4">Uncharacterized protein</fullName>
    </submittedName>
</protein>
<evidence type="ECO:0000313" key="4">
    <source>
        <dbReference type="EMBL" id="PON25702.1"/>
    </source>
</evidence>
<sequence>MPFARNLVPQLLDNLLILHLSAYPYKAGTTSTYLKALIPFFNNTSPAYTRIRRLFESPRRLSNPLPSSTKSITHPALHPRLAIDTTSIAWTTLPETIGFTVLSTIALFAARFPRASFFQAAMPYRLDTHVLTVDANVIHKVDTGNPANLYSMWTVFSRCADSVEQGRRLENLSWRLWQREQLIDYAHRSSIARTAPKDIPSEARLPELPQLSGSVDSLADEDTPEFTSVSAPLEIRPRIRRVESSASRRDRHISSDDFEKMVVSIVKDKAPLSAPSNNTSPIIAITRSGSTTTESRSSEQPSEVSLASVEMSSAASPKHLAGIPVFNAPPMDDSFPEPSSSPAHKPVQSKRQPPKFALGGSVSSSDCGQSVDAHKSIMTSKKPMFKLGGSSEEDSSLASSRNLPSASKQTSFSNNITHYPDAESAIDSDTEGEYIDESAIDDDDDSSDWEDSIDESGKPSVDEKFFQRVESKANLASRPSLITLMMANDRAKSLGNHASQSTSALTRSRSAFAGSSMAASPNDSDDGPLMMKGARQTALKPINEIPRSSAQPIAATPNHVHAQAALPPRPTRRNMLATELTESLRRHLLWERQQKSSTANAVLKRRHTSHDVANLKQYPERACLKQSEDVNASSWNQYLTKEANNGYHSKGW</sequence>
<feature type="compositionally biased region" description="Polar residues" evidence="1">
    <location>
        <begin position="300"/>
        <end position="315"/>
    </location>
</feature>
<reference evidence="4 5" key="1">
    <citation type="journal article" date="2016" name="Genome Announc.">
        <title>Draft Whole-Genome Sequence of Trichoderma gamsii T6085, a Promising Biocontrol Agent of Fusarium Head Blight on Wheat.</title>
        <authorList>
            <person name="Baroncelli R."/>
            <person name="Zapparata A."/>
            <person name="Piaggeschi G."/>
            <person name="Sarrocco S."/>
            <person name="Vannacci G."/>
        </authorList>
    </citation>
    <scope>NUCLEOTIDE SEQUENCE [LARGE SCALE GENOMIC DNA]</scope>
    <source>
        <strain evidence="4 5">T6085</strain>
    </source>
</reference>
<organism evidence="4 5">
    <name type="scientific">Trichoderma gamsii</name>
    <dbReference type="NCBI Taxonomy" id="398673"/>
    <lineage>
        <taxon>Eukaryota</taxon>
        <taxon>Fungi</taxon>
        <taxon>Dikarya</taxon>
        <taxon>Ascomycota</taxon>
        <taxon>Pezizomycotina</taxon>
        <taxon>Sordariomycetes</taxon>
        <taxon>Hypocreomycetidae</taxon>
        <taxon>Hypocreales</taxon>
        <taxon>Hypocreaceae</taxon>
        <taxon>Trichoderma</taxon>
    </lineage>
</organism>
<feature type="domain" description="DUF3295" evidence="3">
    <location>
        <begin position="338"/>
        <end position="652"/>
    </location>
</feature>
<feature type="compositionally biased region" description="Low complexity" evidence="1">
    <location>
        <begin position="286"/>
        <end position="299"/>
    </location>
</feature>
<evidence type="ECO:0000256" key="1">
    <source>
        <dbReference type="SAM" id="MobiDB-lite"/>
    </source>
</evidence>
<feature type="region of interest" description="Disordered" evidence="1">
    <location>
        <begin position="213"/>
        <end position="232"/>
    </location>
</feature>
<name>A0A2P4ZN27_9HYPO</name>
<evidence type="ECO:0000259" key="2">
    <source>
        <dbReference type="Pfam" id="PF08550"/>
    </source>
</evidence>
<dbReference type="EMBL" id="JPDN02000017">
    <property type="protein sequence ID" value="PON25702.1"/>
    <property type="molecule type" value="Genomic_DNA"/>
</dbReference>
<dbReference type="GeneID" id="29982989"/>
<dbReference type="GO" id="GO:0031930">
    <property type="term" value="P:mitochondria-nucleus signaling pathway"/>
    <property type="evidence" value="ECO:0007669"/>
    <property type="project" value="TreeGrafter"/>
</dbReference>
<feature type="region of interest" description="Disordered" evidence="1">
    <location>
        <begin position="271"/>
        <end position="464"/>
    </location>
</feature>
<dbReference type="STRING" id="398673.A0A2P4ZN27"/>